<protein>
    <submittedName>
        <fullName evidence="1">Uncharacterized protein</fullName>
    </submittedName>
</protein>
<sequence>MRFFQMAAVPALSATLANAQNIPKKVTILTPLMGSTVGMKGMGWMMDVVAEFSASSAATSSAVATPSSGSSGGGGGYRRSNPTTDPDDGFFPFLNSPNLTTFGPGPNQAAPGFVCLLNTSSNPSQNFAGAFQLNAITNSDKQGNILEAYFSWFVGAPDFGSNANAAATVFFLKGAAPANYTGDPKTDPNIISNVATVTFSIFGDAASNATSASSLDSPLSITLFTPRSGSWWARTVLGLRASLPRQLHRQGLFPGASKAVPGLVVLSNSSTLPGGASTNLANLFQINAVTRVQDRIITEYWCTWFVGSPFAGINQPSSLTIFVVNGTAPSSVSKTMPSNIISNVMTVNFTLAGPSSASADSKGSTSSAGRLDLAIGSLVLGLLAFLF</sequence>
<accession>A0ACC4DNS6</accession>
<name>A0ACC4DNS6_PURLI</name>
<keyword evidence="2" id="KW-1185">Reference proteome</keyword>
<proteinExistence type="predicted"/>
<gene>
    <name evidence="1" type="ORF">ACCO45_009836</name>
</gene>
<reference evidence="1" key="1">
    <citation type="submission" date="2024-12" db="EMBL/GenBank/DDBJ databases">
        <title>Comparative genomics and development of molecular markers within Purpureocillium lilacinum and among Purpureocillium species.</title>
        <authorList>
            <person name="Yeh Z.-Y."/>
            <person name="Ni N.-T."/>
            <person name="Lo P.-H."/>
            <person name="Mushyakhwo K."/>
            <person name="Lin C.-F."/>
            <person name="Nai Y.-S."/>
        </authorList>
    </citation>
    <scope>NUCLEOTIDE SEQUENCE</scope>
    <source>
        <strain evidence="1">NCHU-NPUST-175</strain>
    </source>
</reference>
<organism evidence="1 2">
    <name type="scientific">Purpureocillium lilacinum</name>
    <name type="common">Paecilomyces lilacinus</name>
    <dbReference type="NCBI Taxonomy" id="33203"/>
    <lineage>
        <taxon>Eukaryota</taxon>
        <taxon>Fungi</taxon>
        <taxon>Dikarya</taxon>
        <taxon>Ascomycota</taxon>
        <taxon>Pezizomycotina</taxon>
        <taxon>Sordariomycetes</taxon>
        <taxon>Hypocreomycetidae</taxon>
        <taxon>Hypocreales</taxon>
        <taxon>Ophiocordycipitaceae</taxon>
        <taxon>Purpureocillium</taxon>
    </lineage>
</organism>
<evidence type="ECO:0000313" key="1">
    <source>
        <dbReference type="EMBL" id="KAL3956990.1"/>
    </source>
</evidence>
<evidence type="ECO:0000313" key="2">
    <source>
        <dbReference type="Proteomes" id="UP001638806"/>
    </source>
</evidence>
<dbReference type="Proteomes" id="UP001638806">
    <property type="component" value="Unassembled WGS sequence"/>
</dbReference>
<comment type="caution">
    <text evidence="1">The sequence shown here is derived from an EMBL/GenBank/DDBJ whole genome shotgun (WGS) entry which is preliminary data.</text>
</comment>
<dbReference type="EMBL" id="JBGNUJ010000008">
    <property type="protein sequence ID" value="KAL3956990.1"/>
    <property type="molecule type" value="Genomic_DNA"/>
</dbReference>